<dbReference type="OrthoDB" id="267079at2759"/>
<keyword evidence="10" id="KW-0067">ATP-binding</keyword>
<keyword evidence="15" id="KW-0131">Cell cycle</keyword>
<dbReference type="NCBIfam" id="TIGR00604">
    <property type="entry name" value="rad3"/>
    <property type="match status" value="1"/>
</dbReference>
<sequence length="888" mass="97928">MQAVFRAIEDAKVGIFESPTGTGKSLSLICSAFTWLEHNAKRSELANESEPSHSGAEAGTGDEPDWVLAHARAKQREKSEMAERELKQRIAHAKRLQAKFKKERRQDERMNRGNSLGRKKTSYSRADSDEEFLLDSGDEASSPTSKARKNATDELGLSAEVRALMAQYDQSSAARASSFNHYSSSSSSNTLNRTTPKTYYASRTHSQLSQFVHDNGLVAQTEVTEGDAAQSPVRVVALGSRKQMCINEAVQQIGRERGTEAMNERCKELLKGKRSTAPKNSGGQQVPQRQKNEKRCPYAPAIDEGGLEQAMEFRDHAFTEVRDIEDLTELGRSLNTCPYFASRLAAKQAQLVTLPYNLLLHADSRLAAGVDVTDNVILIDEAHNLIDTILATHTVSITLTQIQQAQKQIETYVNRFALKLRGSNEMHLKQLELALKSLSKHCLRWVTAHAESKSTEEIVTASQLVSSMDGTLDQINLAQLDSFLRDSQIARKVAGYADKQAIQAANSRSGGSLENRNSITSMRTISSFLLSLINADQDGKVLLSMLPQNISKERPLANAGADASAAPNMIIKYQLLNPSKSFKTLVDQSRAIILAGGTMEPVSDLLMQVLPHVPPTQISRLSCGHIIPSSNLFAAVVSVGPKKARLEFKFDSRNDHALLDELGSALSNFCNVIPDGMVVFVPSYKVLNTFMERWKATKQLDSLMRRKKLFIEPQTAAEVDAVLRHYTSAIEMPQPGMTGAILIAVVGAKLSEGINFSDRLARAVVMVGLPFPNAASAELVERMRFARELASKQQQGSAVSTPKVDAGKELYVNMCMKAVNQSIGRAIRHRNDYAALLLVDMRFARQDISSKLPGWIRSEVHRDLTFPLVMRDLAGFFRSKRTTPNTGL</sequence>
<evidence type="ECO:0000256" key="18">
    <source>
        <dbReference type="ARBA" id="ARBA00044998"/>
    </source>
</evidence>
<dbReference type="OMA" id="QTHQFRD"/>
<dbReference type="GO" id="GO:0051536">
    <property type="term" value="F:iron-sulfur cluster binding"/>
    <property type="evidence" value="ECO:0007669"/>
    <property type="project" value="UniProtKB-KW"/>
</dbReference>
<evidence type="ECO:0000256" key="20">
    <source>
        <dbReference type="ARBA" id="ARBA00045702"/>
    </source>
</evidence>
<evidence type="ECO:0000256" key="15">
    <source>
        <dbReference type="ARBA" id="ARBA00023306"/>
    </source>
</evidence>
<keyword evidence="6" id="KW-0479">Metal-binding</keyword>
<evidence type="ECO:0000256" key="6">
    <source>
        <dbReference type="ARBA" id="ARBA00022723"/>
    </source>
</evidence>
<dbReference type="Pfam" id="PF13307">
    <property type="entry name" value="Helicase_C_2"/>
    <property type="match status" value="1"/>
</dbReference>
<comment type="cofactor">
    <cofactor evidence="1">
        <name>[4Fe-4S] cluster</name>
        <dbReference type="ChEBI" id="CHEBI:49883"/>
    </cofactor>
</comment>
<protein>
    <recommendedName>
        <fullName evidence="5">ATP-dependent DNA helicase CHL1</fullName>
        <ecNumber evidence="17">5.6.2.3</ecNumber>
    </recommendedName>
    <alternativeName>
        <fullName evidence="4">ATP-dependent DNA helicase chl1</fullName>
    </alternativeName>
    <alternativeName>
        <fullName evidence="16">Chromosome loss protein 1</fullName>
    </alternativeName>
    <alternativeName>
        <fullName evidence="18 19">DNA 5'-3' helicase CHL1</fullName>
    </alternativeName>
</protein>
<dbReference type="FunFam" id="3.40.50.300:FF:001372">
    <property type="entry name" value="ATP-dependent DNA helicase chl1"/>
    <property type="match status" value="1"/>
</dbReference>
<feature type="region of interest" description="Disordered" evidence="22">
    <location>
        <begin position="270"/>
        <end position="295"/>
    </location>
</feature>
<keyword evidence="12" id="KW-0411">Iron-sulfur</keyword>
<dbReference type="HOGENOM" id="CLU_006515_2_0_1"/>
<comment type="subcellular location">
    <subcellularLocation>
        <location evidence="2">Nucleus</location>
    </subcellularLocation>
</comment>
<dbReference type="EC" id="5.6.2.3" evidence="17"/>
<feature type="compositionally biased region" description="Polar residues" evidence="22">
    <location>
        <begin position="277"/>
        <end position="289"/>
    </location>
</feature>
<keyword evidence="9 24" id="KW-0347">Helicase</keyword>
<dbReference type="Pfam" id="PF06733">
    <property type="entry name" value="DEAD_2"/>
    <property type="match status" value="1"/>
</dbReference>
<dbReference type="InterPro" id="IPR006555">
    <property type="entry name" value="ATP-dep_Helicase_C"/>
</dbReference>
<proteinExistence type="inferred from homology"/>
<feature type="domain" description="Helicase ATP-binding" evidence="23">
    <location>
        <begin position="1"/>
        <end position="432"/>
    </location>
</feature>
<evidence type="ECO:0000256" key="5">
    <source>
        <dbReference type="ARBA" id="ARBA00017386"/>
    </source>
</evidence>
<evidence type="ECO:0000313" key="25">
    <source>
        <dbReference type="Proteomes" id="UP000027361"/>
    </source>
</evidence>
<dbReference type="FunCoup" id="A0A066VVJ1">
    <property type="interactions" value="595"/>
</dbReference>
<evidence type="ECO:0000256" key="2">
    <source>
        <dbReference type="ARBA" id="ARBA00004123"/>
    </source>
</evidence>
<dbReference type="Gene3D" id="3.40.50.300">
    <property type="entry name" value="P-loop containing nucleotide triphosphate hydrolases"/>
    <property type="match status" value="3"/>
</dbReference>
<reference evidence="24 25" key="1">
    <citation type="submission" date="2014-05" db="EMBL/GenBank/DDBJ databases">
        <title>Draft genome sequence of a rare smut relative, Tilletiaria anomala UBC 951.</title>
        <authorList>
            <consortium name="DOE Joint Genome Institute"/>
            <person name="Toome M."/>
            <person name="Kuo A."/>
            <person name="Henrissat B."/>
            <person name="Lipzen A."/>
            <person name="Tritt A."/>
            <person name="Yoshinaga Y."/>
            <person name="Zane M."/>
            <person name="Barry K."/>
            <person name="Grigoriev I.V."/>
            <person name="Spatafora J.W."/>
            <person name="Aimea M.C."/>
        </authorList>
    </citation>
    <scope>NUCLEOTIDE SEQUENCE [LARGE SCALE GENOMIC DNA]</scope>
    <source>
        <strain evidence="24 25">UBC 951</strain>
    </source>
</reference>
<evidence type="ECO:0000313" key="24">
    <source>
        <dbReference type="EMBL" id="KDN45742.1"/>
    </source>
</evidence>
<dbReference type="PANTHER" id="PTHR11472:SF41">
    <property type="entry name" value="ATP-DEPENDENT DNA HELICASE DDX11-RELATED"/>
    <property type="match status" value="1"/>
</dbReference>
<dbReference type="GO" id="GO:0034085">
    <property type="term" value="P:establishment of sister chromatid cohesion"/>
    <property type="evidence" value="ECO:0007669"/>
    <property type="project" value="TreeGrafter"/>
</dbReference>
<dbReference type="GO" id="GO:0005524">
    <property type="term" value="F:ATP binding"/>
    <property type="evidence" value="ECO:0007669"/>
    <property type="project" value="UniProtKB-KW"/>
</dbReference>
<dbReference type="GO" id="GO:0003677">
    <property type="term" value="F:DNA binding"/>
    <property type="evidence" value="ECO:0007669"/>
    <property type="project" value="InterPro"/>
</dbReference>
<dbReference type="GO" id="GO:0016818">
    <property type="term" value="F:hydrolase activity, acting on acid anhydrides, in phosphorus-containing anhydrides"/>
    <property type="evidence" value="ECO:0007669"/>
    <property type="project" value="InterPro"/>
</dbReference>
<dbReference type="GeneID" id="25262907"/>
<evidence type="ECO:0000256" key="3">
    <source>
        <dbReference type="ARBA" id="ARBA00008435"/>
    </source>
</evidence>
<feature type="region of interest" description="Disordered" evidence="22">
    <location>
        <begin position="43"/>
        <end position="84"/>
    </location>
</feature>
<keyword evidence="7" id="KW-0547">Nucleotide-binding</keyword>
<keyword evidence="14" id="KW-0539">Nucleus</keyword>
<comment type="function">
    <text evidence="20">ATP-dependent DNA helicase important for chromosome transmission and normal cell cycle progression in G(2)/M. May have a role in changing DNA topology to allow the loading of proteins involved in maintaining sister chromatid cohesion in the vicinity of the centromeres. Has a specific role in chromosome segregation during meiosis II.</text>
</comment>
<evidence type="ECO:0000256" key="16">
    <source>
        <dbReference type="ARBA" id="ARBA00029709"/>
    </source>
</evidence>
<dbReference type="GO" id="GO:0046872">
    <property type="term" value="F:metal ion binding"/>
    <property type="evidence" value="ECO:0007669"/>
    <property type="project" value="UniProtKB-KW"/>
</dbReference>
<dbReference type="CDD" id="cd18788">
    <property type="entry name" value="SF2_C_XPD"/>
    <property type="match status" value="1"/>
</dbReference>
<dbReference type="GO" id="GO:0043139">
    <property type="term" value="F:5'-3' DNA helicase activity"/>
    <property type="evidence" value="ECO:0007669"/>
    <property type="project" value="UniProtKB-EC"/>
</dbReference>
<dbReference type="GO" id="GO:0006139">
    <property type="term" value="P:nucleobase-containing compound metabolic process"/>
    <property type="evidence" value="ECO:0007669"/>
    <property type="project" value="InterPro"/>
</dbReference>
<evidence type="ECO:0000256" key="11">
    <source>
        <dbReference type="ARBA" id="ARBA00023004"/>
    </source>
</evidence>
<dbReference type="AlphaFoldDB" id="A0A066VVJ1"/>
<dbReference type="PROSITE" id="PS51193">
    <property type="entry name" value="HELICASE_ATP_BIND_2"/>
    <property type="match status" value="1"/>
</dbReference>
<evidence type="ECO:0000256" key="4">
    <source>
        <dbReference type="ARBA" id="ARBA00016387"/>
    </source>
</evidence>
<evidence type="ECO:0000256" key="12">
    <source>
        <dbReference type="ARBA" id="ARBA00023014"/>
    </source>
</evidence>
<dbReference type="EMBL" id="JMSN01000040">
    <property type="protein sequence ID" value="KDN45742.1"/>
    <property type="molecule type" value="Genomic_DNA"/>
</dbReference>
<evidence type="ECO:0000256" key="9">
    <source>
        <dbReference type="ARBA" id="ARBA00022806"/>
    </source>
</evidence>
<evidence type="ECO:0000256" key="21">
    <source>
        <dbReference type="ARBA" id="ARBA00048954"/>
    </source>
</evidence>
<dbReference type="SMART" id="SM00488">
    <property type="entry name" value="DEXDc2"/>
    <property type="match status" value="1"/>
</dbReference>
<dbReference type="GO" id="GO:0005634">
    <property type="term" value="C:nucleus"/>
    <property type="evidence" value="ECO:0007669"/>
    <property type="project" value="UniProtKB-SubCell"/>
</dbReference>
<evidence type="ECO:0000256" key="10">
    <source>
        <dbReference type="ARBA" id="ARBA00022840"/>
    </source>
</evidence>
<feature type="compositionally biased region" description="Basic and acidic residues" evidence="22">
    <location>
        <begin position="74"/>
        <end position="84"/>
    </location>
</feature>
<dbReference type="InterPro" id="IPR013020">
    <property type="entry name" value="Rad3/Chl1-like"/>
</dbReference>
<dbReference type="InterPro" id="IPR014013">
    <property type="entry name" value="Helic_SF1/SF2_ATP-bd_DinG/Rad3"/>
</dbReference>
<feature type="region of interest" description="Disordered" evidence="22">
    <location>
        <begin position="96"/>
        <end position="153"/>
    </location>
</feature>
<evidence type="ECO:0000256" key="17">
    <source>
        <dbReference type="ARBA" id="ARBA00044969"/>
    </source>
</evidence>
<name>A0A066VVJ1_TILAU</name>
<comment type="caution">
    <text evidence="24">The sequence shown here is derived from an EMBL/GenBank/DDBJ whole genome shotgun (WGS) entry which is preliminary data.</text>
</comment>
<dbReference type="Proteomes" id="UP000027361">
    <property type="component" value="Unassembled WGS sequence"/>
</dbReference>
<keyword evidence="13" id="KW-0413">Isomerase</keyword>
<dbReference type="STRING" id="1037660.A0A066VVJ1"/>
<dbReference type="PANTHER" id="PTHR11472">
    <property type="entry name" value="DNA REPAIR DEAD HELICASE RAD3/XP-D SUBFAMILY MEMBER"/>
    <property type="match status" value="1"/>
</dbReference>
<dbReference type="InterPro" id="IPR010614">
    <property type="entry name" value="RAD3-like_helicase_DEAD"/>
</dbReference>
<evidence type="ECO:0000259" key="23">
    <source>
        <dbReference type="PROSITE" id="PS51193"/>
    </source>
</evidence>
<dbReference type="InterPro" id="IPR045028">
    <property type="entry name" value="DinG/Rad3-like"/>
</dbReference>
<keyword evidence="8" id="KW-0378">Hydrolase</keyword>
<organism evidence="24 25">
    <name type="scientific">Tilletiaria anomala (strain ATCC 24038 / CBS 436.72 / UBC 951)</name>
    <dbReference type="NCBI Taxonomy" id="1037660"/>
    <lineage>
        <taxon>Eukaryota</taxon>
        <taxon>Fungi</taxon>
        <taxon>Dikarya</taxon>
        <taxon>Basidiomycota</taxon>
        <taxon>Ustilaginomycotina</taxon>
        <taxon>Exobasidiomycetes</taxon>
        <taxon>Georgefischeriales</taxon>
        <taxon>Tilletiariaceae</taxon>
        <taxon>Tilletiaria</taxon>
    </lineage>
</organism>
<comment type="catalytic activity">
    <reaction evidence="21">
        <text>ATP + H2O = ADP + phosphate + H(+)</text>
        <dbReference type="Rhea" id="RHEA:13065"/>
        <dbReference type="ChEBI" id="CHEBI:15377"/>
        <dbReference type="ChEBI" id="CHEBI:15378"/>
        <dbReference type="ChEBI" id="CHEBI:30616"/>
        <dbReference type="ChEBI" id="CHEBI:43474"/>
        <dbReference type="ChEBI" id="CHEBI:456216"/>
        <dbReference type="EC" id="5.6.2.3"/>
    </reaction>
</comment>
<evidence type="ECO:0000256" key="22">
    <source>
        <dbReference type="SAM" id="MobiDB-lite"/>
    </source>
</evidence>
<evidence type="ECO:0000256" key="1">
    <source>
        <dbReference type="ARBA" id="ARBA00001966"/>
    </source>
</evidence>
<evidence type="ECO:0000256" key="13">
    <source>
        <dbReference type="ARBA" id="ARBA00023235"/>
    </source>
</evidence>
<evidence type="ECO:0000256" key="14">
    <source>
        <dbReference type="ARBA" id="ARBA00023242"/>
    </source>
</evidence>
<evidence type="ECO:0000256" key="19">
    <source>
        <dbReference type="ARBA" id="ARBA00045008"/>
    </source>
</evidence>
<dbReference type="SMART" id="SM00491">
    <property type="entry name" value="HELICc2"/>
    <property type="match status" value="1"/>
</dbReference>
<evidence type="ECO:0000256" key="8">
    <source>
        <dbReference type="ARBA" id="ARBA00022801"/>
    </source>
</evidence>
<gene>
    <name evidence="24" type="ORF">K437DRAFT_235663</name>
</gene>
<dbReference type="InterPro" id="IPR027417">
    <property type="entry name" value="P-loop_NTPase"/>
</dbReference>
<feature type="compositionally biased region" description="Acidic residues" evidence="22">
    <location>
        <begin position="128"/>
        <end position="138"/>
    </location>
</feature>
<evidence type="ECO:0000256" key="7">
    <source>
        <dbReference type="ARBA" id="ARBA00022741"/>
    </source>
</evidence>
<dbReference type="RefSeq" id="XP_013243279.1">
    <property type="nucleotide sequence ID" value="XM_013387825.1"/>
</dbReference>
<comment type="similarity">
    <text evidence="3">Belongs to the DEAD box helicase family. DEAH subfamily. DDX11/CHL1 sub-subfamily.</text>
</comment>
<dbReference type="InParanoid" id="A0A066VVJ1"/>
<dbReference type="InterPro" id="IPR006554">
    <property type="entry name" value="Helicase-like_DEXD_c2"/>
</dbReference>
<keyword evidence="11" id="KW-0408">Iron</keyword>
<accession>A0A066VVJ1</accession>
<keyword evidence="25" id="KW-1185">Reference proteome</keyword>